<evidence type="ECO:0000313" key="2">
    <source>
        <dbReference type="Proteomes" id="UP001169242"/>
    </source>
</evidence>
<dbReference type="RefSeq" id="WP_053986244.1">
    <property type="nucleotide sequence ID" value="NZ_JAQIFT010000045.1"/>
</dbReference>
<dbReference type="Proteomes" id="UP001169242">
    <property type="component" value="Unassembled WGS sequence"/>
</dbReference>
<dbReference type="AlphaFoldDB" id="A0AA42J144"/>
<protein>
    <submittedName>
        <fullName evidence="1">Uncharacterized protein</fullName>
    </submittedName>
</protein>
<proteinExistence type="predicted"/>
<name>A0AA42J144_9FIRM</name>
<dbReference type="EMBL" id="JAQIFT010000045">
    <property type="protein sequence ID" value="MDA3732137.1"/>
    <property type="molecule type" value="Genomic_DNA"/>
</dbReference>
<organism evidence="1 2">
    <name type="scientific">Holtiella tumoricola</name>
    <dbReference type="NCBI Taxonomy" id="3018743"/>
    <lineage>
        <taxon>Bacteria</taxon>
        <taxon>Bacillati</taxon>
        <taxon>Bacillota</taxon>
        <taxon>Clostridia</taxon>
        <taxon>Lachnospirales</taxon>
        <taxon>Cellulosilyticaceae</taxon>
        <taxon>Holtiella</taxon>
    </lineage>
</organism>
<keyword evidence="2" id="KW-1185">Reference proteome</keyword>
<accession>A0AA42J144</accession>
<reference evidence="1" key="1">
    <citation type="journal article" date="2023" name="Int. J. Syst. Evol. Microbiol.">
        <title>&lt;i&gt;Holtiella tumoricola&lt;/i&gt; gen. nov. sp. nov., isolated from a human clinical sample.</title>
        <authorList>
            <person name="Allen-Vercoe E."/>
            <person name="Daigneault M.C."/>
            <person name="Vancuren S.J."/>
            <person name="Cochrane K."/>
            <person name="O'Neal L.L."/>
            <person name="Sankaranarayanan K."/>
            <person name="Lawson P.A."/>
        </authorList>
    </citation>
    <scope>NUCLEOTIDE SEQUENCE</scope>
    <source>
        <strain evidence="1">CC70A</strain>
    </source>
</reference>
<gene>
    <name evidence="1" type="ORF">PBV87_11645</name>
</gene>
<evidence type="ECO:0000313" key="1">
    <source>
        <dbReference type="EMBL" id="MDA3732137.1"/>
    </source>
</evidence>
<comment type="caution">
    <text evidence="1">The sequence shown here is derived from an EMBL/GenBank/DDBJ whole genome shotgun (WGS) entry which is preliminary data.</text>
</comment>
<sequence>MAGCNVLVYGSGNCEIAALIEEEIELLGKVDHPEIKIFARGYILENSCLAMYKRFSSLKDEIGQVKRGGLYEYFYDGEEKIERHEMVLAKSSEKETFEECLQMGIKRLNADEIFLVLIGQSNATGLFWDFVAERPSKLRYEDLSQVLYRLGKRNRVKFHIIMDIPTWHGVEFPYMLVRHPYIETLFIYERRKPFHLLPIAKWLTRAQTEEMNYLEALYKYYPGYKINMDHVIWRKCKECWKNYWQYSSHESWKAFYDAYKEAVIYSATRQLEHKMKINFKTEIIPKQSREITIRELQEYLVEMYHTTFDDKNIQLWLTDLKTCTDYYKL</sequence>